<proteinExistence type="predicted"/>
<protein>
    <submittedName>
        <fullName evidence="1">Uncharacterized protein</fullName>
    </submittedName>
</protein>
<accession>A0A5J6T9H5</accession>
<organism evidence="1 2">
    <name type="scientific">Serratia phage Pila</name>
    <dbReference type="NCBI Taxonomy" id="2650875"/>
    <lineage>
        <taxon>Viruses</taxon>
        <taxon>Duplodnaviria</taxon>
        <taxon>Heunggongvirae</taxon>
        <taxon>Uroviricota</taxon>
        <taxon>Caudoviricetes</taxon>
        <taxon>Autographivirales</taxon>
        <taxon>Autotranscriptaviridae</taxon>
        <taxon>Studiervirinae</taxon>
        <taxon>Teseptimavirus</taxon>
        <taxon>Teseptimavirus pila</taxon>
    </lineage>
</organism>
<dbReference type="Proteomes" id="UP000326147">
    <property type="component" value="Segment"/>
</dbReference>
<evidence type="ECO:0000313" key="1">
    <source>
        <dbReference type="EMBL" id="QFG06805.1"/>
    </source>
</evidence>
<name>A0A5J6T9H5_9CAUD</name>
<keyword evidence="2" id="KW-1185">Reference proteome</keyword>
<sequence length="43" mass="4655">MKRVGSHCVSLKGSIPTTRSEARLHSNLMVCVTSNRGIQSLSL</sequence>
<dbReference type="EMBL" id="MN098329">
    <property type="protein sequence ID" value="QFG06805.1"/>
    <property type="molecule type" value="Genomic_DNA"/>
</dbReference>
<evidence type="ECO:0000313" key="2">
    <source>
        <dbReference type="Proteomes" id="UP000326147"/>
    </source>
</evidence>
<reference evidence="2" key="1">
    <citation type="submission" date="2019-06" db="EMBL/GenBank/DDBJ databases">
        <title>Complete genome sequence of Serratia marcescens podophage Pila.</title>
        <authorList>
            <person name="Melbern L."/>
            <person name="Broussard K."/>
            <person name="Moreland R."/>
            <person name="Liu M."/>
            <person name="Ramsey J."/>
            <person name="Leavitt J."/>
        </authorList>
    </citation>
    <scope>NUCLEOTIDE SEQUENCE [LARGE SCALE GENOMIC DNA]</scope>
</reference>
<reference evidence="1 2" key="2">
    <citation type="journal article" date="2020" name="Microbiol. Resour. Announc.">
        <title>Complete Genome Sequence of Serratia marcescens Podophage Pila.</title>
        <authorList>
            <person name="Melbern L."/>
            <person name="Broussard K."/>
            <person name="Moreland R."/>
            <person name="Liu M."/>
            <person name="Ramsey J."/>
            <person name="Leavitt J."/>
        </authorList>
    </citation>
    <scope>NUCLEOTIDE SEQUENCE [LARGE SCALE GENOMIC DNA]</scope>
</reference>
<gene>
    <name evidence="1" type="ORF">CPT_Pila_036</name>
</gene>